<evidence type="ECO:0000256" key="2">
    <source>
        <dbReference type="ARBA" id="ARBA00012071"/>
    </source>
</evidence>
<keyword evidence="4" id="KW-0441">Lipid A biosynthesis</keyword>
<evidence type="ECO:0000256" key="5">
    <source>
        <dbReference type="ARBA" id="ARBA00022679"/>
    </source>
</evidence>
<evidence type="ECO:0000313" key="10">
    <source>
        <dbReference type="EMBL" id="VAW44172.1"/>
    </source>
</evidence>
<sequence length="329" mass="36850">MPMNEDKIRQRWYGSGKVNWWHRLGAKFFTFVVVTRMKFYALGLFKTHQLKVPVIVVGNITAGGGGKTPMVIWLANHLKSMGYKPGIISRGYGGKRKVEPMFVTANASPVATGDEALLMAKKTQLPVMVGKDRVKAAKTLIQNYPVNVLVADDGLQHLALGRDAEIVMLDAKWRTGNHMMIPAGPLREPLERLNSVDLVVFKGFIEQQHHYEFTIESIHQLNHVNVFKDVADFRNKKVVAMAGTANPDSFFSLLSTAGMAIIKQPLPDHYKISAADFEPHQDTLVLITEKDAVKCENMNLSHVWVVKMEVVMSEKTNLALTELIERVMS</sequence>
<evidence type="ECO:0000256" key="8">
    <source>
        <dbReference type="ARBA" id="ARBA00022840"/>
    </source>
</evidence>
<protein>
    <recommendedName>
        <fullName evidence="2">tetraacyldisaccharide 4'-kinase</fullName>
        <ecNumber evidence="2">2.7.1.130</ecNumber>
    </recommendedName>
</protein>
<dbReference type="AlphaFoldDB" id="A0A3B0VYF8"/>
<dbReference type="HAMAP" id="MF_00409">
    <property type="entry name" value="LpxK"/>
    <property type="match status" value="1"/>
</dbReference>
<keyword evidence="9" id="KW-0443">Lipid metabolism</keyword>
<proteinExistence type="inferred from homology"/>
<evidence type="ECO:0000256" key="3">
    <source>
        <dbReference type="ARBA" id="ARBA00022516"/>
    </source>
</evidence>
<dbReference type="InterPro" id="IPR027417">
    <property type="entry name" value="P-loop_NTPase"/>
</dbReference>
<evidence type="ECO:0000256" key="1">
    <source>
        <dbReference type="ARBA" id="ARBA00004870"/>
    </source>
</evidence>
<dbReference type="GO" id="GO:0009244">
    <property type="term" value="P:lipopolysaccharide core region biosynthetic process"/>
    <property type="evidence" value="ECO:0007669"/>
    <property type="project" value="TreeGrafter"/>
</dbReference>
<comment type="pathway">
    <text evidence="1">Glycolipid biosynthesis; lipid IV(A) biosynthesis; lipid IV(A) from (3R)-3-hydroxytetradecanoyl-[acyl-carrier-protein] and UDP-N-acetyl-alpha-D-glucosamine: step 6/6.</text>
</comment>
<dbReference type="SUPFAM" id="SSF52540">
    <property type="entry name" value="P-loop containing nucleoside triphosphate hydrolases"/>
    <property type="match status" value="1"/>
</dbReference>
<keyword evidence="3" id="KW-0444">Lipid biosynthesis</keyword>
<dbReference type="NCBIfam" id="TIGR00682">
    <property type="entry name" value="lpxK"/>
    <property type="match status" value="1"/>
</dbReference>
<accession>A0A3B0VYF8</accession>
<keyword evidence="5 10" id="KW-0808">Transferase</keyword>
<dbReference type="GO" id="GO:0009245">
    <property type="term" value="P:lipid A biosynthetic process"/>
    <property type="evidence" value="ECO:0007669"/>
    <property type="project" value="UniProtKB-KW"/>
</dbReference>
<dbReference type="UniPathway" id="UPA00359">
    <property type="reaction ID" value="UER00482"/>
</dbReference>
<dbReference type="GO" id="GO:0005524">
    <property type="term" value="F:ATP binding"/>
    <property type="evidence" value="ECO:0007669"/>
    <property type="project" value="UniProtKB-KW"/>
</dbReference>
<gene>
    <name evidence="10" type="ORF">MNBD_GAMMA02-1607</name>
</gene>
<dbReference type="EC" id="2.7.1.130" evidence="2"/>
<dbReference type="InterPro" id="IPR003758">
    <property type="entry name" value="LpxK"/>
</dbReference>
<evidence type="ECO:0000256" key="6">
    <source>
        <dbReference type="ARBA" id="ARBA00022741"/>
    </source>
</evidence>
<organism evidence="10">
    <name type="scientific">hydrothermal vent metagenome</name>
    <dbReference type="NCBI Taxonomy" id="652676"/>
    <lineage>
        <taxon>unclassified sequences</taxon>
        <taxon>metagenomes</taxon>
        <taxon>ecological metagenomes</taxon>
    </lineage>
</organism>
<reference evidence="10" key="1">
    <citation type="submission" date="2018-06" db="EMBL/GenBank/DDBJ databases">
        <authorList>
            <person name="Zhirakovskaya E."/>
        </authorList>
    </citation>
    <scope>NUCLEOTIDE SEQUENCE</scope>
</reference>
<keyword evidence="8" id="KW-0067">ATP-binding</keyword>
<dbReference type="EMBL" id="UOFA01000089">
    <property type="protein sequence ID" value="VAW44172.1"/>
    <property type="molecule type" value="Genomic_DNA"/>
</dbReference>
<dbReference type="Pfam" id="PF02606">
    <property type="entry name" value="LpxK"/>
    <property type="match status" value="1"/>
</dbReference>
<dbReference type="PANTHER" id="PTHR42724:SF1">
    <property type="entry name" value="TETRAACYLDISACCHARIDE 4'-KINASE, MITOCHONDRIAL-RELATED"/>
    <property type="match status" value="1"/>
</dbReference>
<keyword evidence="7 10" id="KW-0418">Kinase</keyword>
<evidence type="ECO:0000256" key="4">
    <source>
        <dbReference type="ARBA" id="ARBA00022556"/>
    </source>
</evidence>
<dbReference type="GO" id="GO:0005886">
    <property type="term" value="C:plasma membrane"/>
    <property type="evidence" value="ECO:0007669"/>
    <property type="project" value="TreeGrafter"/>
</dbReference>
<dbReference type="GO" id="GO:0009029">
    <property type="term" value="F:lipid-A 4'-kinase activity"/>
    <property type="evidence" value="ECO:0007669"/>
    <property type="project" value="UniProtKB-EC"/>
</dbReference>
<evidence type="ECO:0000256" key="7">
    <source>
        <dbReference type="ARBA" id="ARBA00022777"/>
    </source>
</evidence>
<name>A0A3B0VYF8_9ZZZZ</name>
<dbReference type="PANTHER" id="PTHR42724">
    <property type="entry name" value="TETRAACYLDISACCHARIDE 4'-KINASE"/>
    <property type="match status" value="1"/>
</dbReference>
<evidence type="ECO:0000256" key="9">
    <source>
        <dbReference type="ARBA" id="ARBA00023098"/>
    </source>
</evidence>
<keyword evidence="6" id="KW-0547">Nucleotide-binding</keyword>